<proteinExistence type="predicted"/>
<dbReference type="EMBL" id="BLXT01003747">
    <property type="protein sequence ID" value="GFO05263.1"/>
    <property type="molecule type" value="Genomic_DNA"/>
</dbReference>
<keyword evidence="2" id="KW-1185">Reference proteome</keyword>
<accession>A0AAV4AFC7</accession>
<comment type="caution">
    <text evidence="1">The sequence shown here is derived from an EMBL/GenBank/DDBJ whole genome shotgun (WGS) entry which is preliminary data.</text>
</comment>
<evidence type="ECO:0000313" key="2">
    <source>
        <dbReference type="Proteomes" id="UP000735302"/>
    </source>
</evidence>
<keyword evidence="1" id="KW-0689">Ribosomal protein</keyword>
<protein>
    <submittedName>
        <fullName evidence="1">Mitochondrial ribosomal protein l24</fullName>
    </submittedName>
</protein>
<sequence length="103" mass="12404">MRLTIVAFGYFKKYVQREIAKASGVTMYKPIQGWRHERKRDWIYDENRPWTDAAKEANLPGKKLREFVVPLPESEWTIFKGDRSQGCIMYIERQRVTPFYQEQ</sequence>
<name>A0AAV4AFC7_9GAST</name>
<dbReference type="GO" id="GO:0005840">
    <property type="term" value="C:ribosome"/>
    <property type="evidence" value="ECO:0007669"/>
    <property type="project" value="UniProtKB-KW"/>
</dbReference>
<reference evidence="1 2" key="1">
    <citation type="journal article" date="2021" name="Elife">
        <title>Chloroplast acquisition without the gene transfer in kleptoplastic sea slugs, Plakobranchus ocellatus.</title>
        <authorList>
            <person name="Maeda T."/>
            <person name="Takahashi S."/>
            <person name="Yoshida T."/>
            <person name="Shimamura S."/>
            <person name="Takaki Y."/>
            <person name="Nagai Y."/>
            <person name="Toyoda A."/>
            <person name="Suzuki Y."/>
            <person name="Arimoto A."/>
            <person name="Ishii H."/>
            <person name="Satoh N."/>
            <person name="Nishiyama T."/>
            <person name="Hasebe M."/>
            <person name="Maruyama T."/>
            <person name="Minagawa J."/>
            <person name="Obokata J."/>
            <person name="Shigenobu S."/>
        </authorList>
    </citation>
    <scope>NUCLEOTIDE SEQUENCE [LARGE SCALE GENOMIC DNA]</scope>
</reference>
<organism evidence="1 2">
    <name type="scientific">Plakobranchus ocellatus</name>
    <dbReference type="NCBI Taxonomy" id="259542"/>
    <lineage>
        <taxon>Eukaryota</taxon>
        <taxon>Metazoa</taxon>
        <taxon>Spiralia</taxon>
        <taxon>Lophotrochozoa</taxon>
        <taxon>Mollusca</taxon>
        <taxon>Gastropoda</taxon>
        <taxon>Heterobranchia</taxon>
        <taxon>Euthyneura</taxon>
        <taxon>Panpulmonata</taxon>
        <taxon>Sacoglossa</taxon>
        <taxon>Placobranchoidea</taxon>
        <taxon>Plakobranchidae</taxon>
        <taxon>Plakobranchus</taxon>
    </lineage>
</organism>
<dbReference type="Proteomes" id="UP000735302">
    <property type="component" value="Unassembled WGS sequence"/>
</dbReference>
<dbReference type="AlphaFoldDB" id="A0AAV4AFC7"/>
<keyword evidence="1" id="KW-0687">Ribonucleoprotein</keyword>
<evidence type="ECO:0000313" key="1">
    <source>
        <dbReference type="EMBL" id="GFO05263.1"/>
    </source>
</evidence>
<gene>
    <name evidence="1" type="ORF">PoB_003176800</name>
</gene>